<protein>
    <submittedName>
        <fullName evidence="1">Uncharacterized protein</fullName>
    </submittedName>
</protein>
<evidence type="ECO:0000313" key="2">
    <source>
        <dbReference type="Proteomes" id="UP000289738"/>
    </source>
</evidence>
<proteinExistence type="predicted"/>
<dbReference type="EMBL" id="SDMP01000010">
    <property type="protein sequence ID" value="RYR32816.1"/>
    <property type="molecule type" value="Genomic_DNA"/>
</dbReference>
<name>A0A445B2E1_ARAHY</name>
<evidence type="ECO:0000313" key="1">
    <source>
        <dbReference type="EMBL" id="RYR32816.1"/>
    </source>
</evidence>
<keyword evidence="2" id="KW-1185">Reference proteome</keyword>
<organism evidence="1 2">
    <name type="scientific">Arachis hypogaea</name>
    <name type="common">Peanut</name>
    <dbReference type="NCBI Taxonomy" id="3818"/>
    <lineage>
        <taxon>Eukaryota</taxon>
        <taxon>Viridiplantae</taxon>
        <taxon>Streptophyta</taxon>
        <taxon>Embryophyta</taxon>
        <taxon>Tracheophyta</taxon>
        <taxon>Spermatophyta</taxon>
        <taxon>Magnoliopsida</taxon>
        <taxon>eudicotyledons</taxon>
        <taxon>Gunneridae</taxon>
        <taxon>Pentapetalae</taxon>
        <taxon>rosids</taxon>
        <taxon>fabids</taxon>
        <taxon>Fabales</taxon>
        <taxon>Fabaceae</taxon>
        <taxon>Papilionoideae</taxon>
        <taxon>50 kb inversion clade</taxon>
        <taxon>dalbergioids sensu lato</taxon>
        <taxon>Dalbergieae</taxon>
        <taxon>Pterocarpus clade</taxon>
        <taxon>Arachis</taxon>
    </lineage>
</organism>
<reference evidence="1 2" key="1">
    <citation type="submission" date="2019-01" db="EMBL/GenBank/DDBJ databases">
        <title>Sequencing of cultivated peanut Arachis hypogaea provides insights into genome evolution and oil improvement.</title>
        <authorList>
            <person name="Chen X."/>
        </authorList>
    </citation>
    <scope>NUCLEOTIDE SEQUENCE [LARGE SCALE GENOMIC DNA]</scope>
    <source>
        <strain evidence="2">cv. Fuhuasheng</strain>
        <tissue evidence="1">Leaves</tissue>
    </source>
</reference>
<comment type="caution">
    <text evidence="1">The sequence shown here is derived from an EMBL/GenBank/DDBJ whole genome shotgun (WGS) entry which is preliminary data.</text>
</comment>
<accession>A0A445B2E1</accession>
<gene>
    <name evidence="1" type="ORF">Ahy_A10g047337</name>
</gene>
<dbReference type="AlphaFoldDB" id="A0A445B2E1"/>
<sequence>MKKFSMQQTNSNGICISNRTFWSNQKPKLGRFN</sequence>
<dbReference type="Proteomes" id="UP000289738">
    <property type="component" value="Chromosome A10"/>
</dbReference>